<accession>A0A2U3B8F0</accession>
<dbReference type="OrthoDB" id="5906236at2"/>
<dbReference type="Proteomes" id="UP000245362">
    <property type="component" value="Unassembled WGS sequence"/>
</dbReference>
<sequence length="119" mass="13482">MKTKLDIKLSLNLMLWQAEPRNILETVRAYCPFISGGEVANRITELAVDINNMYQSNGSAKELDTKMLELKQLATGVSIEDAKMFGFIQDYSETLSLMPYFRGQILVDTLPEEELTSNE</sequence>
<dbReference type="EMBL" id="QFWT01000006">
    <property type="protein sequence ID" value="PWI33068.1"/>
    <property type="molecule type" value="Genomic_DNA"/>
</dbReference>
<evidence type="ECO:0000313" key="1">
    <source>
        <dbReference type="EMBL" id="PWI33068.1"/>
    </source>
</evidence>
<name>A0A2U3B8F0_9VIBR</name>
<reference evidence="1 2" key="1">
    <citation type="submission" date="2018-05" db="EMBL/GenBank/DDBJ databases">
        <title>Vibrio limimaris sp. nov., isolated from marine sediment.</title>
        <authorList>
            <person name="Li C.-M."/>
        </authorList>
    </citation>
    <scope>NUCLEOTIDE SEQUENCE [LARGE SCALE GENOMIC DNA]</scope>
    <source>
        <strain evidence="1 2">E4404</strain>
    </source>
</reference>
<comment type="caution">
    <text evidence="1">The sequence shown here is derived from an EMBL/GenBank/DDBJ whole genome shotgun (WGS) entry which is preliminary data.</text>
</comment>
<proteinExistence type="predicted"/>
<dbReference type="RefSeq" id="WP_109320185.1">
    <property type="nucleotide sequence ID" value="NZ_QFWT01000006.1"/>
</dbReference>
<organism evidence="1 2">
    <name type="scientific">Vibrio albus</name>
    <dbReference type="NCBI Taxonomy" id="2200953"/>
    <lineage>
        <taxon>Bacteria</taxon>
        <taxon>Pseudomonadati</taxon>
        <taxon>Pseudomonadota</taxon>
        <taxon>Gammaproteobacteria</taxon>
        <taxon>Vibrionales</taxon>
        <taxon>Vibrionaceae</taxon>
        <taxon>Vibrio</taxon>
    </lineage>
</organism>
<dbReference type="AlphaFoldDB" id="A0A2U3B8F0"/>
<gene>
    <name evidence="1" type="ORF">DI392_12225</name>
</gene>
<keyword evidence="2" id="KW-1185">Reference proteome</keyword>
<evidence type="ECO:0000313" key="2">
    <source>
        <dbReference type="Proteomes" id="UP000245362"/>
    </source>
</evidence>
<protein>
    <submittedName>
        <fullName evidence="1">Uncharacterized protein</fullName>
    </submittedName>
</protein>